<protein>
    <submittedName>
        <fullName evidence="1">Uncharacterized protein</fullName>
    </submittedName>
</protein>
<evidence type="ECO:0000313" key="1">
    <source>
        <dbReference type="EMBL" id="KAK4010066.1"/>
    </source>
</evidence>
<gene>
    <name evidence="1" type="ORF">OUZ56_019210</name>
</gene>
<dbReference type="EMBL" id="JAOYFB010000003">
    <property type="protein sequence ID" value="KAK4010066.1"/>
    <property type="molecule type" value="Genomic_DNA"/>
</dbReference>
<comment type="caution">
    <text evidence="1">The sequence shown here is derived from an EMBL/GenBank/DDBJ whole genome shotgun (WGS) entry which is preliminary data.</text>
</comment>
<keyword evidence="2" id="KW-1185">Reference proteome</keyword>
<sequence>MRAGRLTLPVRGDIPPHLILPRQSHASYERANVYMLKKKKILNGSIFDMIDICQLVKQLVIR</sequence>
<proteinExistence type="predicted"/>
<evidence type="ECO:0000313" key="2">
    <source>
        <dbReference type="Proteomes" id="UP001234178"/>
    </source>
</evidence>
<reference evidence="1 2" key="1">
    <citation type="journal article" date="2023" name="Nucleic Acids Res.">
        <title>The hologenome of Daphnia magna reveals possible DNA methylation and microbiome-mediated evolution of the host genome.</title>
        <authorList>
            <person name="Chaturvedi A."/>
            <person name="Li X."/>
            <person name="Dhandapani V."/>
            <person name="Marshall H."/>
            <person name="Kissane S."/>
            <person name="Cuenca-Cambronero M."/>
            <person name="Asole G."/>
            <person name="Calvet F."/>
            <person name="Ruiz-Romero M."/>
            <person name="Marangio P."/>
            <person name="Guigo R."/>
            <person name="Rago D."/>
            <person name="Mirbahai L."/>
            <person name="Eastwood N."/>
            <person name="Colbourne J.K."/>
            <person name="Zhou J."/>
            <person name="Mallon E."/>
            <person name="Orsini L."/>
        </authorList>
    </citation>
    <scope>NUCLEOTIDE SEQUENCE [LARGE SCALE GENOMIC DNA]</scope>
    <source>
        <strain evidence="1">LRV0_1</strain>
    </source>
</reference>
<accession>A0ABQ9ZAZ5</accession>
<name>A0ABQ9ZAZ5_9CRUS</name>
<dbReference type="Proteomes" id="UP001234178">
    <property type="component" value="Unassembled WGS sequence"/>
</dbReference>
<organism evidence="1 2">
    <name type="scientific">Daphnia magna</name>
    <dbReference type="NCBI Taxonomy" id="35525"/>
    <lineage>
        <taxon>Eukaryota</taxon>
        <taxon>Metazoa</taxon>
        <taxon>Ecdysozoa</taxon>
        <taxon>Arthropoda</taxon>
        <taxon>Crustacea</taxon>
        <taxon>Branchiopoda</taxon>
        <taxon>Diplostraca</taxon>
        <taxon>Cladocera</taxon>
        <taxon>Anomopoda</taxon>
        <taxon>Daphniidae</taxon>
        <taxon>Daphnia</taxon>
    </lineage>
</organism>